<feature type="transmembrane region" description="Helical" evidence="1">
    <location>
        <begin position="177"/>
        <end position="196"/>
    </location>
</feature>
<feature type="transmembrane region" description="Helical" evidence="1">
    <location>
        <begin position="316"/>
        <end position="334"/>
    </location>
</feature>
<dbReference type="PANTHER" id="PTHR22950:SF652">
    <property type="entry name" value="TRANSMEMBRANE AMINO ACID TRANSPORTER FAMILY PROTEIN"/>
    <property type="match status" value="1"/>
</dbReference>
<evidence type="ECO:0000313" key="2">
    <source>
        <dbReference type="EMBL" id="OSX79750.1"/>
    </source>
</evidence>
<keyword evidence="1" id="KW-1133">Transmembrane helix</keyword>
<keyword evidence="1" id="KW-0472">Membrane</keyword>
<name>A0A1X6PFX9_PORUM</name>
<feature type="transmembrane region" description="Helical" evidence="1">
    <location>
        <begin position="380"/>
        <end position="402"/>
    </location>
</feature>
<dbReference type="PANTHER" id="PTHR22950">
    <property type="entry name" value="AMINO ACID TRANSPORTER"/>
    <property type="match status" value="1"/>
</dbReference>
<feature type="transmembrane region" description="Helical" evidence="1">
    <location>
        <begin position="100"/>
        <end position="122"/>
    </location>
</feature>
<dbReference type="OrthoDB" id="5663at2759"/>
<dbReference type="GO" id="GO:0015179">
    <property type="term" value="F:L-amino acid transmembrane transporter activity"/>
    <property type="evidence" value="ECO:0007669"/>
    <property type="project" value="TreeGrafter"/>
</dbReference>
<sequence length="403" mass="38092">MLSIPHAFAAVGGPAAGALTLAATAAASTWSAAVIADAGRATGAPALRSIVGAVFGAVPAAVTDVAVCGALGVAAVSYVCGVVELGPLLVPALLGGWSRLTLVLATVAALGVPCLAGDLGAFGPTSAMAVGGCYLLSAALVVHLLGGLLGGGGAAAAGAPTLGSVAAALTSLRFSPAGVVATLPLMVFPYAFHYVLTDTLGELGTPTKGRLRAVIGGSVGTLTACYLPFGVAGALLYAAPGPVGTADGGASAATAAAAVPLNVLAGVGDGSLVVTVARAAIAALLALTYPLLLIPLRRRVETGLWGAPQPWGRRRAAAAAALSAAVGAAAAGLADLGAANDVAGGAIALIMFFIPGALSVAAGLDALWGGGGGGGAWPRIAAGVASAALGLLAALVGLSGLFP</sequence>
<dbReference type="Proteomes" id="UP000218209">
    <property type="component" value="Unassembled WGS sequence"/>
</dbReference>
<proteinExistence type="predicted"/>
<feature type="transmembrane region" description="Helical" evidence="1">
    <location>
        <begin position="75"/>
        <end position="94"/>
    </location>
</feature>
<dbReference type="EMBL" id="KV918786">
    <property type="protein sequence ID" value="OSX79750.1"/>
    <property type="molecule type" value="Genomic_DNA"/>
</dbReference>
<dbReference type="GO" id="GO:0016020">
    <property type="term" value="C:membrane"/>
    <property type="evidence" value="ECO:0007669"/>
    <property type="project" value="TreeGrafter"/>
</dbReference>
<feature type="transmembrane region" description="Helical" evidence="1">
    <location>
        <begin position="217"/>
        <end position="239"/>
    </location>
</feature>
<feature type="transmembrane region" description="Helical" evidence="1">
    <location>
        <begin position="272"/>
        <end position="296"/>
    </location>
</feature>
<feature type="transmembrane region" description="Helical" evidence="1">
    <location>
        <begin position="346"/>
        <end position="368"/>
    </location>
</feature>
<feature type="transmembrane region" description="Helical" evidence="1">
    <location>
        <begin position="134"/>
        <end position="157"/>
    </location>
</feature>
<keyword evidence="1" id="KW-0812">Transmembrane</keyword>
<evidence type="ECO:0000313" key="3">
    <source>
        <dbReference type="Proteomes" id="UP000218209"/>
    </source>
</evidence>
<gene>
    <name evidence="2" type="ORF">BU14_0071s0005</name>
</gene>
<dbReference type="AlphaFoldDB" id="A0A1X6PFX9"/>
<protein>
    <submittedName>
        <fullName evidence="2">Uncharacterized protein</fullName>
    </submittedName>
</protein>
<keyword evidence="3" id="KW-1185">Reference proteome</keyword>
<feature type="transmembrane region" description="Helical" evidence="1">
    <location>
        <begin position="46"/>
        <end position="68"/>
    </location>
</feature>
<reference evidence="2 3" key="1">
    <citation type="submission" date="2017-03" db="EMBL/GenBank/DDBJ databases">
        <title>WGS assembly of Porphyra umbilicalis.</title>
        <authorList>
            <person name="Brawley S.H."/>
            <person name="Blouin N.A."/>
            <person name="Ficko-Blean E."/>
            <person name="Wheeler G.L."/>
            <person name="Lohr M."/>
            <person name="Goodson H.V."/>
            <person name="Jenkins J.W."/>
            <person name="Blaby-Haas C.E."/>
            <person name="Helliwell K.E."/>
            <person name="Chan C."/>
            <person name="Marriage T."/>
            <person name="Bhattacharya D."/>
            <person name="Klein A.S."/>
            <person name="Badis Y."/>
            <person name="Brodie J."/>
            <person name="Cao Y."/>
            <person name="Collen J."/>
            <person name="Dittami S.M."/>
            <person name="Gachon C.M."/>
            <person name="Green B.R."/>
            <person name="Karpowicz S."/>
            <person name="Kim J.W."/>
            <person name="Kudahl U."/>
            <person name="Lin S."/>
            <person name="Michel G."/>
            <person name="Mittag M."/>
            <person name="Olson B.J."/>
            <person name="Pangilinan J."/>
            <person name="Peng Y."/>
            <person name="Qiu H."/>
            <person name="Shu S."/>
            <person name="Singer J.T."/>
            <person name="Smith A.G."/>
            <person name="Sprecher B.N."/>
            <person name="Wagner V."/>
            <person name="Wang W."/>
            <person name="Wang Z.-Y."/>
            <person name="Yan J."/>
            <person name="Yarish C."/>
            <person name="Zoeuner-Riek S."/>
            <person name="Zhuang Y."/>
            <person name="Zou Y."/>
            <person name="Lindquist E.A."/>
            <person name="Grimwood J."/>
            <person name="Barry K."/>
            <person name="Rokhsar D.S."/>
            <person name="Schmutz J."/>
            <person name="Stiller J.W."/>
            <person name="Grossman A.R."/>
            <person name="Prochnik S.E."/>
        </authorList>
    </citation>
    <scope>NUCLEOTIDE SEQUENCE [LARGE SCALE GENOMIC DNA]</scope>
    <source>
        <strain evidence="2">4086291</strain>
    </source>
</reference>
<organism evidence="2 3">
    <name type="scientific">Porphyra umbilicalis</name>
    <name type="common">Purple laver</name>
    <name type="synonym">Red alga</name>
    <dbReference type="NCBI Taxonomy" id="2786"/>
    <lineage>
        <taxon>Eukaryota</taxon>
        <taxon>Rhodophyta</taxon>
        <taxon>Bangiophyceae</taxon>
        <taxon>Bangiales</taxon>
        <taxon>Bangiaceae</taxon>
        <taxon>Porphyra</taxon>
    </lineage>
</organism>
<evidence type="ECO:0000256" key="1">
    <source>
        <dbReference type="SAM" id="Phobius"/>
    </source>
</evidence>
<accession>A0A1X6PFX9</accession>